<accession>A0A426YR05</accession>
<sequence>MSTGIQTTSDQLSTLNDPSIYVGNKDLCGCATACVPWRCCLTNEAHLLQQLKKKKKKKTVMAILKGVLEITSIVMRFVVGFFWHHDHQKVLKGCSLPFDRPMKTCDWVSVQLNCQ</sequence>
<evidence type="ECO:0000256" key="1">
    <source>
        <dbReference type="SAM" id="Phobius"/>
    </source>
</evidence>
<protein>
    <recommendedName>
        <fullName evidence="4">Transmembrane protein</fullName>
    </recommendedName>
</protein>
<dbReference type="EMBL" id="AMZH03010757">
    <property type="protein sequence ID" value="RRT54144.1"/>
    <property type="molecule type" value="Genomic_DNA"/>
</dbReference>
<evidence type="ECO:0000313" key="2">
    <source>
        <dbReference type="EMBL" id="RRT54144.1"/>
    </source>
</evidence>
<keyword evidence="1" id="KW-0472">Membrane</keyword>
<feature type="transmembrane region" description="Helical" evidence="1">
    <location>
        <begin position="62"/>
        <end position="83"/>
    </location>
</feature>
<evidence type="ECO:0000313" key="3">
    <source>
        <dbReference type="Proteomes" id="UP000287651"/>
    </source>
</evidence>
<reference evidence="2 3" key="1">
    <citation type="journal article" date="2014" name="Agronomy (Basel)">
        <title>A Draft Genome Sequence for Ensete ventricosum, the Drought-Tolerant Tree Against Hunger.</title>
        <authorList>
            <person name="Harrison J."/>
            <person name="Moore K.A."/>
            <person name="Paszkiewicz K."/>
            <person name="Jones T."/>
            <person name="Grant M."/>
            <person name="Ambacheew D."/>
            <person name="Muzemil S."/>
            <person name="Studholme D.J."/>
        </authorList>
    </citation>
    <scope>NUCLEOTIDE SEQUENCE [LARGE SCALE GENOMIC DNA]</scope>
</reference>
<organism evidence="2 3">
    <name type="scientific">Ensete ventricosum</name>
    <name type="common">Abyssinian banana</name>
    <name type="synonym">Musa ensete</name>
    <dbReference type="NCBI Taxonomy" id="4639"/>
    <lineage>
        <taxon>Eukaryota</taxon>
        <taxon>Viridiplantae</taxon>
        <taxon>Streptophyta</taxon>
        <taxon>Embryophyta</taxon>
        <taxon>Tracheophyta</taxon>
        <taxon>Spermatophyta</taxon>
        <taxon>Magnoliopsida</taxon>
        <taxon>Liliopsida</taxon>
        <taxon>Zingiberales</taxon>
        <taxon>Musaceae</taxon>
        <taxon>Ensete</taxon>
    </lineage>
</organism>
<proteinExistence type="predicted"/>
<keyword evidence="1" id="KW-0812">Transmembrane</keyword>
<name>A0A426YR05_ENSVE</name>
<dbReference type="Proteomes" id="UP000287651">
    <property type="component" value="Unassembled WGS sequence"/>
</dbReference>
<comment type="caution">
    <text evidence="2">The sequence shown here is derived from an EMBL/GenBank/DDBJ whole genome shotgun (WGS) entry which is preliminary data.</text>
</comment>
<dbReference type="AlphaFoldDB" id="A0A426YR05"/>
<gene>
    <name evidence="2" type="ORF">B296_00049368</name>
</gene>
<keyword evidence="1" id="KW-1133">Transmembrane helix</keyword>
<evidence type="ECO:0008006" key="4">
    <source>
        <dbReference type="Google" id="ProtNLM"/>
    </source>
</evidence>